<gene>
    <name evidence="4" type="ORF">Plec18167_009311</name>
</gene>
<dbReference type="PANTHER" id="PTHR42973:SF8">
    <property type="entry name" value="FAD-BINDING PCMH-TYPE DOMAIN-CONTAINING PROTEIN"/>
    <property type="match status" value="1"/>
</dbReference>
<evidence type="ECO:0000256" key="3">
    <source>
        <dbReference type="ARBA" id="ARBA00023002"/>
    </source>
</evidence>
<proteinExistence type="predicted"/>
<evidence type="ECO:0000256" key="1">
    <source>
        <dbReference type="ARBA" id="ARBA00022630"/>
    </source>
</evidence>
<comment type="caution">
    <text evidence="4">The sequence shown here is derived from an EMBL/GenBank/DDBJ whole genome shotgun (WGS) entry which is preliminary data.</text>
</comment>
<evidence type="ECO:0000313" key="4">
    <source>
        <dbReference type="EMBL" id="KAL1865769.1"/>
    </source>
</evidence>
<protein>
    <recommendedName>
        <fullName evidence="6">Berberine/berberine-like domain-containing protein</fullName>
    </recommendedName>
</protein>
<evidence type="ECO:0000313" key="5">
    <source>
        <dbReference type="Proteomes" id="UP001583193"/>
    </source>
</evidence>
<dbReference type="PANTHER" id="PTHR42973">
    <property type="entry name" value="BINDING OXIDOREDUCTASE, PUTATIVE (AFU_ORTHOLOGUE AFUA_1G17690)-RELATED"/>
    <property type="match status" value="1"/>
</dbReference>
<organism evidence="4 5">
    <name type="scientific">Paecilomyces lecythidis</name>
    <dbReference type="NCBI Taxonomy" id="3004212"/>
    <lineage>
        <taxon>Eukaryota</taxon>
        <taxon>Fungi</taxon>
        <taxon>Dikarya</taxon>
        <taxon>Ascomycota</taxon>
        <taxon>Pezizomycotina</taxon>
        <taxon>Eurotiomycetes</taxon>
        <taxon>Eurotiomycetidae</taxon>
        <taxon>Eurotiales</taxon>
        <taxon>Thermoascaceae</taxon>
        <taxon>Paecilomyces</taxon>
    </lineage>
</organism>
<keyword evidence="5" id="KW-1185">Reference proteome</keyword>
<dbReference type="InterPro" id="IPR050416">
    <property type="entry name" value="FAD-linked_Oxidoreductase"/>
</dbReference>
<sequence>MKLHPLNTLSADESGKFWLFTFIYSQDKLEAFAATLETMSKNISERAMGVAFMASPPPAFEPRFIVTTQFFGTETAARSALAPFFSIDPVVVQKHITFDQISDSSDQLDAKGGYKYITSTGMRTFHAEKLLNAFKYGLDMLVKHPELKKSILGTTFFNPGVMARVPDESTAWGHRDIVGWAMAVPFTDDAASFPLAEKYAEDFLEYLHESEKIASFPNHTRSRGAHERYPGEWRVKKLQRLKQEWDPAGVFPLDFHSSNFADQ</sequence>
<reference evidence="4 5" key="1">
    <citation type="journal article" date="2024" name="IMA Fungus">
        <title>IMA Genome - F19 : A genome assembly and annotation guide to empower mycologists, including annotated draft genome sequences of Ceratocystis pirilliformis, Diaporthe australafricana, Fusarium ophioides, Paecilomyces lecythidis, and Sporothrix stenoceras.</title>
        <authorList>
            <person name="Aylward J."/>
            <person name="Wilson A.M."/>
            <person name="Visagie C.M."/>
            <person name="Spraker J."/>
            <person name="Barnes I."/>
            <person name="Buitendag C."/>
            <person name="Ceriani C."/>
            <person name="Del Mar Angel L."/>
            <person name="du Plessis D."/>
            <person name="Fuchs T."/>
            <person name="Gasser K."/>
            <person name="Kramer D."/>
            <person name="Li W."/>
            <person name="Munsamy K."/>
            <person name="Piso A."/>
            <person name="Price J.L."/>
            <person name="Sonnekus B."/>
            <person name="Thomas C."/>
            <person name="van der Nest A."/>
            <person name="van Dijk A."/>
            <person name="van Heerden A."/>
            <person name="van Vuuren N."/>
            <person name="Yilmaz N."/>
            <person name="Duong T.A."/>
            <person name="van der Merwe N.A."/>
            <person name="Wingfield M.J."/>
            <person name="Wingfield B.D."/>
        </authorList>
    </citation>
    <scope>NUCLEOTIDE SEQUENCE [LARGE SCALE GENOMIC DNA]</scope>
    <source>
        <strain evidence="4 5">CMW 18167</strain>
    </source>
</reference>
<accession>A0ABR3WQU4</accession>
<evidence type="ECO:0000256" key="2">
    <source>
        <dbReference type="ARBA" id="ARBA00022827"/>
    </source>
</evidence>
<evidence type="ECO:0008006" key="6">
    <source>
        <dbReference type="Google" id="ProtNLM"/>
    </source>
</evidence>
<dbReference type="Proteomes" id="UP001583193">
    <property type="component" value="Unassembled WGS sequence"/>
</dbReference>
<dbReference type="EMBL" id="JAVDPF010000057">
    <property type="protein sequence ID" value="KAL1865769.1"/>
    <property type="molecule type" value="Genomic_DNA"/>
</dbReference>
<keyword evidence="2" id="KW-0274">FAD</keyword>
<keyword evidence="1" id="KW-0285">Flavoprotein</keyword>
<dbReference type="Gene3D" id="3.40.462.20">
    <property type="match status" value="1"/>
</dbReference>
<name>A0ABR3WQU4_9EURO</name>
<keyword evidence="3" id="KW-0560">Oxidoreductase</keyword>